<proteinExistence type="predicted"/>
<evidence type="ECO:0000313" key="1">
    <source>
        <dbReference type="EMBL" id="CAE2243219.1"/>
    </source>
</evidence>
<organism evidence="1">
    <name type="scientific">Odontella aurita</name>
    <dbReference type="NCBI Taxonomy" id="265563"/>
    <lineage>
        <taxon>Eukaryota</taxon>
        <taxon>Sar</taxon>
        <taxon>Stramenopiles</taxon>
        <taxon>Ochrophyta</taxon>
        <taxon>Bacillariophyta</taxon>
        <taxon>Mediophyceae</taxon>
        <taxon>Biddulphiophycidae</taxon>
        <taxon>Eupodiscales</taxon>
        <taxon>Odontellaceae</taxon>
        <taxon>Odontella</taxon>
    </lineage>
</organism>
<name>A0A7S4IY43_9STRA</name>
<dbReference type="AlphaFoldDB" id="A0A7S4IY43"/>
<accession>A0A7S4IY43</accession>
<reference evidence="1" key="1">
    <citation type="submission" date="2021-01" db="EMBL/GenBank/DDBJ databases">
        <authorList>
            <person name="Corre E."/>
            <person name="Pelletier E."/>
            <person name="Niang G."/>
            <person name="Scheremetjew M."/>
            <person name="Finn R."/>
            <person name="Kale V."/>
            <person name="Holt S."/>
            <person name="Cochrane G."/>
            <person name="Meng A."/>
            <person name="Brown T."/>
            <person name="Cohen L."/>
        </authorList>
    </citation>
    <scope>NUCLEOTIDE SEQUENCE</scope>
    <source>
        <strain evidence="1">Isolate 1302-5</strain>
    </source>
</reference>
<protein>
    <submittedName>
        <fullName evidence="1">Uncharacterized protein</fullName>
    </submittedName>
</protein>
<gene>
    <name evidence="1" type="ORF">OAUR00152_LOCUS17231</name>
</gene>
<sequence>MGAFVTVPLVGGADGAALGLGVGRSDGSLLGIAVGASLGSFVASFSVGGTEGGAEVERADGGPPVADNGAPDGAIEDIVDGFLLGIAVGALLGSSVVTFSVEGTEGTKVERPNDGGPLLADDGTPDGPVEGSALRLVLGAANVIALGAFEESFILG</sequence>
<dbReference type="EMBL" id="HBKQ01025382">
    <property type="protein sequence ID" value="CAE2243219.1"/>
    <property type="molecule type" value="Transcribed_RNA"/>
</dbReference>